<dbReference type="InterPro" id="IPR046982">
    <property type="entry name" value="BIN3/RVS161-like"/>
</dbReference>
<dbReference type="GO" id="GO:0097320">
    <property type="term" value="P:plasma membrane tubulation"/>
    <property type="evidence" value="ECO:0007669"/>
    <property type="project" value="TreeGrafter"/>
</dbReference>
<dbReference type="InterPro" id="IPR036028">
    <property type="entry name" value="SH3-like_dom_sf"/>
</dbReference>
<dbReference type="GO" id="GO:0051666">
    <property type="term" value="P:actin cortical patch localization"/>
    <property type="evidence" value="ECO:0007669"/>
    <property type="project" value="InterPro"/>
</dbReference>
<reference evidence="6" key="2">
    <citation type="journal article" date="2020" name="Nat. Commun.">
        <title>Large-scale genome sequencing of mycorrhizal fungi provides insights into the early evolution of symbiotic traits.</title>
        <authorList>
            <person name="Miyauchi S."/>
            <person name="Kiss E."/>
            <person name="Kuo A."/>
            <person name="Drula E."/>
            <person name="Kohler A."/>
            <person name="Sanchez-Garcia M."/>
            <person name="Morin E."/>
            <person name="Andreopoulos B."/>
            <person name="Barry K.W."/>
            <person name="Bonito G."/>
            <person name="Buee M."/>
            <person name="Carver A."/>
            <person name="Chen C."/>
            <person name="Cichocki N."/>
            <person name="Clum A."/>
            <person name="Culley D."/>
            <person name="Crous P.W."/>
            <person name="Fauchery L."/>
            <person name="Girlanda M."/>
            <person name="Hayes R.D."/>
            <person name="Keri Z."/>
            <person name="LaButti K."/>
            <person name="Lipzen A."/>
            <person name="Lombard V."/>
            <person name="Magnuson J."/>
            <person name="Maillard F."/>
            <person name="Murat C."/>
            <person name="Nolan M."/>
            <person name="Ohm R.A."/>
            <person name="Pangilinan J."/>
            <person name="Pereira M.F."/>
            <person name="Perotto S."/>
            <person name="Peter M."/>
            <person name="Pfister S."/>
            <person name="Riley R."/>
            <person name="Sitrit Y."/>
            <person name="Stielow J.B."/>
            <person name="Szollosi G."/>
            <person name="Zifcakova L."/>
            <person name="Stursova M."/>
            <person name="Spatafora J.W."/>
            <person name="Tedersoo L."/>
            <person name="Vaario L.M."/>
            <person name="Yamada A."/>
            <person name="Yan M."/>
            <person name="Wang P."/>
            <person name="Xu J."/>
            <person name="Bruns T."/>
            <person name="Baldrian P."/>
            <person name="Vilgalys R."/>
            <person name="Dunand C."/>
            <person name="Henrissat B."/>
            <person name="Grigoriev I.V."/>
            <person name="Hibbett D."/>
            <person name="Nagy L.G."/>
            <person name="Martin F.M."/>
        </authorList>
    </citation>
    <scope>NUCLEOTIDE SEQUENCE</scope>
    <source>
        <strain evidence="6">BED1</strain>
    </source>
</reference>
<keyword evidence="7" id="KW-1185">Reference proteome</keyword>
<evidence type="ECO:0000313" key="6">
    <source>
        <dbReference type="EMBL" id="KAF8428834.1"/>
    </source>
</evidence>
<evidence type="ECO:0000256" key="4">
    <source>
        <dbReference type="PROSITE-ProRule" id="PRU00192"/>
    </source>
</evidence>
<keyword evidence="3" id="KW-0963">Cytoplasm</keyword>
<comment type="caution">
    <text evidence="6">The sequence shown here is derived from an EMBL/GenBank/DDBJ whole genome shotgun (WGS) entry which is preliminary data.</text>
</comment>
<keyword evidence="2 4" id="KW-0728">SH3 domain</keyword>
<evidence type="ECO:0000259" key="5">
    <source>
        <dbReference type="PROSITE" id="PS50002"/>
    </source>
</evidence>
<dbReference type="InterPro" id="IPR001452">
    <property type="entry name" value="SH3_domain"/>
</dbReference>
<dbReference type="Proteomes" id="UP001194468">
    <property type="component" value="Unassembled WGS sequence"/>
</dbReference>
<dbReference type="SMART" id="SM00326">
    <property type="entry name" value="SH3"/>
    <property type="match status" value="1"/>
</dbReference>
<proteinExistence type="predicted"/>
<organism evidence="6 7">
    <name type="scientific">Boletus edulis BED1</name>
    <dbReference type="NCBI Taxonomy" id="1328754"/>
    <lineage>
        <taxon>Eukaryota</taxon>
        <taxon>Fungi</taxon>
        <taxon>Dikarya</taxon>
        <taxon>Basidiomycota</taxon>
        <taxon>Agaricomycotina</taxon>
        <taxon>Agaricomycetes</taxon>
        <taxon>Agaricomycetidae</taxon>
        <taxon>Boletales</taxon>
        <taxon>Boletineae</taxon>
        <taxon>Boletaceae</taxon>
        <taxon>Boletoideae</taxon>
        <taxon>Boletus</taxon>
    </lineage>
</organism>
<dbReference type="Gene3D" id="2.30.30.40">
    <property type="entry name" value="SH3 Domains"/>
    <property type="match status" value="1"/>
</dbReference>
<gene>
    <name evidence="6" type="ORF">L210DRAFT_3419173</name>
</gene>
<sequence>MPHELQTAALLGHIASQMQLNVAFLESQSYLSPQDAATMKQIIGRLPVQTQISVATTTQVSVVATPTGGARVVPPPPRQVAATTYARAIWGYNEGGSEANDLSFAAGDMIEVISQKNGDWWLGKFRGKEGLFPSNHVEQVESGALAPAPVTNTMATTSTGRPYHPFGAALHGMDAPPQNGAGVNSIGLQQASGQAEKKSKYGALGNTMANSAAGGVGFGAGAAIGGGLVRAIF</sequence>
<dbReference type="PANTHER" id="PTHR47174">
    <property type="entry name" value="BRIDGING INTEGRATOR 3"/>
    <property type="match status" value="1"/>
</dbReference>
<evidence type="ECO:0000256" key="2">
    <source>
        <dbReference type="ARBA" id="ARBA00022443"/>
    </source>
</evidence>
<dbReference type="AlphaFoldDB" id="A0AAD4G8M5"/>
<comment type="subcellular location">
    <subcellularLocation>
        <location evidence="1">Cytoplasm</location>
    </subcellularLocation>
</comment>
<evidence type="ECO:0000256" key="3">
    <source>
        <dbReference type="ARBA" id="ARBA00022490"/>
    </source>
</evidence>
<dbReference type="FunFam" id="2.30.30.40:FF:000072">
    <property type="entry name" value="Unconventional Myosin IB"/>
    <property type="match status" value="1"/>
</dbReference>
<name>A0AAD4G8M5_BOLED</name>
<dbReference type="SUPFAM" id="SSF50044">
    <property type="entry name" value="SH3-domain"/>
    <property type="match status" value="1"/>
</dbReference>
<dbReference type="GO" id="GO:0005737">
    <property type="term" value="C:cytoplasm"/>
    <property type="evidence" value="ECO:0007669"/>
    <property type="project" value="UniProtKB-SubCell"/>
</dbReference>
<dbReference type="GO" id="GO:0006897">
    <property type="term" value="P:endocytosis"/>
    <property type="evidence" value="ECO:0007669"/>
    <property type="project" value="InterPro"/>
</dbReference>
<dbReference type="GO" id="GO:0008289">
    <property type="term" value="F:lipid binding"/>
    <property type="evidence" value="ECO:0007669"/>
    <property type="project" value="TreeGrafter"/>
</dbReference>
<accession>A0AAD4G8M5</accession>
<dbReference type="Pfam" id="PF00018">
    <property type="entry name" value="SH3_1"/>
    <property type="match status" value="1"/>
</dbReference>
<dbReference type="PRINTS" id="PR00452">
    <property type="entry name" value="SH3DOMAIN"/>
</dbReference>
<dbReference type="PANTHER" id="PTHR47174:SF3">
    <property type="entry name" value="BRIDGING INTEGRATOR 3"/>
    <property type="match status" value="1"/>
</dbReference>
<evidence type="ECO:0000256" key="1">
    <source>
        <dbReference type="ARBA" id="ARBA00004496"/>
    </source>
</evidence>
<feature type="domain" description="SH3" evidence="5">
    <location>
        <begin position="81"/>
        <end position="142"/>
    </location>
</feature>
<dbReference type="EMBL" id="WHUW01000071">
    <property type="protein sequence ID" value="KAF8428834.1"/>
    <property type="molecule type" value="Genomic_DNA"/>
</dbReference>
<reference evidence="6" key="1">
    <citation type="submission" date="2019-10" db="EMBL/GenBank/DDBJ databases">
        <authorList>
            <consortium name="DOE Joint Genome Institute"/>
            <person name="Kuo A."/>
            <person name="Miyauchi S."/>
            <person name="Kiss E."/>
            <person name="Drula E."/>
            <person name="Kohler A."/>
            <person name="Sanchez-Garcia M."/>
            <person name="Andreopoulos B."/>
            <person name="Barry K.W."/>
            <person name="Bonito G."/>
            <person name="Buee M."/>
            <person name="Carver A."/>
            <person name="Chen C."/>
            <person name="Cichocki N."/>
            <person name="Clum A."/>
            <person name="Culley D."/>
            <person name="Crous P.W."/>
            <person name="Fauchery L."/>
            <person name="Girlanda M."/>
            <person name="Hayes R."/>
            <person name="Keri Z."/>
            <person name="LaButti K."/>
            <person name="Lipzen A."/>
            <person name="Lombard V."/>
            <person name="Magnuson J."/>
            <person name="Maillard F."/>
            <person name="Morin E."/>
            <person name="Murat C."/>
            <person name="Nolan M."/>
            <person name="Ohm R."/>
            <person name="Pangilinan J."/>
            <person name="Pereira M."/>
            <person name="Perotto S."/>
            <person name="Peter M."/>
            <person name="Riley R."/>
            <person name="Sitrit Y."/>
            <person name="Stielow B."/>
            <person name="Szollosi G."/>
            <person name="Zifcakova L."/>
            <person name="Stursova M."/>
            <person name="Spatafora J.W."/>
            <person name="Tedersoo L."/>
            <person name="Vaario L.-M."/>
            <person name="Yamada A."/>
            <person name="Yan M."/>
            <person name="Wang P."/>
            <person name="Xu J."/>
            <person name="Bruns T."/>
            <person name="Baldrian P."/>
            <person name="Vilgalys R."/>
            <person name="Henrissat B."/>
            <person name="Grigoriev I.V."/>
            <person name="Hibbett D."/>
            <person name="Nagy L.G."/>
            <person name="Martin F.M."/>
        </authorList>
    </citation>
    <scope>NUCLEOTIDE SEQUENCE</scope>
    <source>
        <strain evidence="6">BED1</strain>
    </source>
</reference>
<evidence type="ECO:0000313" key="7">
    <source>
        <dbReference type="Proteomes" id="UP001194468"/>
    </source>
</evidence>
<dbReference type="GO" id="GO:0015629">
    <property type="term" value="C:actin cytoskeleton"/>
    <property type="evidence" value="ECO:0007669"/>
    <property type="project" value="TreeGrafter"/>
</dbReference>
<protein>
    <submittedName>
        <fullName evidence="6">SH3 domain-containing protein</fullName>
    </submittedName>
</protein>
<dbReference type="PROSITE" id="PS50002">
    <property type="entry name" value="SH3"/>
    <property type="match status" value="1"/>
</dbReference>